<sequence length="242" mass="27397">MSKKKAEIKTDAWMNTFADTMTLLLTFFVLLYSFSTVDAEKFQQISASFQSMFSGKANTSMLEFNIASGQVPVVGKPENTTDSLNIDNQDVQDNLYEQVSKLISESNLQDDVKVFENEKGINIQLKETVLFESAKSELLPNSKKILNEINALIAKINNNIIIEGHTDNMPISTEQFPSNWYLSSARALSVLDYFLIDKKQANPERFIANAYGEYDPIVPNDSDENRAMNRRVNIIIVTEEKE</sequence>
<evidence type="ECO:0000313" key="10">
    <source>
        <dbReference type="Proteomes" id="UP000031366"/>
    </source>
</evidence>
<evidence type="ECO:0000256" key="6">
    <source>
        <dbReference type="ARBA" id="ARBA00023136"/>
    </source>
</evidence>
<dbReference type="InterPro" id="IPR036737">
    <property type="entry name" value="OmpA-like_sf"/>
</dbReference>
<reference evidence="9 10" key="1">
    <citation type="journal article" date="2015" name="Infect. Genet. Evol.">
        <title>Genomic sequences of six botulinum neurotoxin-producing strains representing three clostridial species illustrate the mobility and diversity of botulinum neurotoxin genes.</title>
        <authorList>
            <person name="Smith T.J."/>
            <person name="Hill K.K."/>
            <person name="Xie G."/>
            <person name="Foley B.T."/>
            <person name="Williamson C.H."/>
            <person name="Foster J.T."/>
            <person name="Johnson S.L."/>
            <person name="Chertkov O."/>
            <person name="Teshima H."/>
            <person name="Gibbons H.S."/>
            <person name="Johnsky L.A."/>
            <person name="Karavis M.A."/>
            <person name="Smith L.A."/>
        </authorList>
    </citation>
    <scope>NUCLEOTIDE SEQUENCE [LARGE SCALE GENOMIC DNA]</scope>
    <source>
        <strain evidence="9 10">CDC 2741</strain>
    </source>
</reference>
<evidence type="ECO:0000256" key="7">
    <source>
        <dbReference type="PROSITE-ProRule" id="PRU00473"/>
    </source>
</evidence>
<protein>
    <submittedName>
        <fullName evidence="9">Membrane MotB of proton-channel complex MotA/MotB family protein</fullName>
    </submittedName>
</protein>
<dbReference type="RefSeq" id="WP_052268056.1">
    <property type="nucleotide sequence ID" value="NZ_AYSO01000015.1"/>
</dbReference>
<evidence type="ECO:0000256" key="1">
    <source>
        <dbReference type="ARBA" id="ARBA00004162"/>
    </source>
</evidence>
<feature type="domain" description="OmpA-like" evidence="8">
    <location>
        <begin position="118"/>
        <end position="240"/>
    </location>
</feature>
<dbReference type="STRING" id="29341.RSJ17_12700"/>
<dbReference type="CDD" id="cd07185">
    <property type="entry name" value="OmpA_C-like"/>
    <property type="match status" value="1"/>
</dbReference>
<evidence type="ECO:0000256" key="5">
    <source>
        <dbReference type="ARBA" id="ARBA00022989"/>
    </source>
</evidence>
<comment type="similarity">
    <text evidence="2">Belongs to the MotB family.</text>
</comment>
<dbReference type="PANTHER" id="PTHR30329">
    <property type="entry name" value="STATOR ELEMENT OF FLAGELLAR MOTOR COMPLEX"/>
    <property type="match status" value="1"/>
</dbReference>
<accession>A0A0C1U6D2</accession>
<name>A0A0C1U6D2_9CLOT</name>
<evidence type="ECO:0000259" key="8">
    <source>
        <dbReference type="PROSITE" id="PS51123"/>
    </source>
</evidence>
<dbReference type="OrthoDB" id="9815217at2"/>
<keyword evidence="5" id="KW-1133">Transmembrane helix</keyword>
<dbReference type="Gene3D" id="3.30.1330.60">
    <property type="entry name" value="OmpA-like domain"/>
    <property type="match status" value="1"/>
</dbReference>
<dbReference type="Proteomes" id="UP000031366">
    <property type="component" value="Unassembled WGS sequence"/>
</dbReference>
<organism evidence="9 10">
    <name type="scientific">Clostridium argentinense CDC 2741</name>
    <dbReference type="NCBI Taxonomy" id="1418104"/>
    <lineage>
        <taxon>Bacteria</taxon>
        <taxon>Bacillati</taxon>
        <taxon>Bacillota</taxon>
        <taxon>Clostridia</taxon>
        <taxon>Eubacteriales</taxon>
        <taxon>Clostridiaceae</taxon>
        <taxon>Clostridium</taxon>
    </lineage>
</organism>
<comment type="subcellular location">
    <subcellularLocation>
        <location evidence="1">Cell membrane</location>
        <topology evidence="1">Single-pass membrane protein</topology>
    </subcellularLocation>
</comment>
<dbReference type="PROSITE" id="PS51123">
    <property type="entry name" value="OMPA_2"/>
    <property type="match status" value="1"/>
</dbReference>
<evidence type="ECO:0000256" key="3">
    <source>
        <dbReference type="ARBA" id="ARBA00022475"/>
    </source>
</evidence>
<keyword evidence="10" id="KW-1185">Reference proteome</keyword>
<dbReference type="Pfam" id="PF13677">
    <property type="entry name" value="MotB_plug"/>
    <property type="match status" value="1"/>
</dbReference>
<dbReference type="GO" id="GO:0005886">
    <property type="term" value="C:plasma membrane"/>
    <property type="evidence" value="ECO:0007669"/>
    <property type="project" value="UniProtKB-SubCell"/>
</dbReference>
<dbReference type="AlphaFoldDB" id="A0A0C1U6D2"/>
<dbReference type="InterPro" id="IPR050330">
    <property type="entry name" value="Bact_OuterMem_StrucFunc"/>
</dbReference>
<dbReference type="PANTHER" id="PTHR30329:SF21">
    <property type="entry name" value="LIPOPROTEIN YIAD-RELATED"/>
    <property type="match status" value="1"/>
</dbReference>
<keyword evidence="4" id="KW-0812">Transmembrane</keyword>
<keyword evidence="6 7" id="KW-0472">Membrane</keyword>
<dbReference type="EMBL" id="AYSO01000015">
    <property type="protein sequence ID" value="KIE47318.1"/>
    <property type="molecule type" value="Genomic_DNA"/>
</dbReference>
<proteinExistence type="inferred from homology"/>
<evidence type="ECO:0000256" key="2">
    <source>
        <dbReference type="ARBA" id="ARBA00008914"/>
    </source>
</evidence>
<gene>
    <name evidence="9" type="ORF">U732_1507</name>
</gene>
<evidence type="ECO:0000313" key="9">
    <source>
        <dbReference type="EMBL" id="KIE47318.1"/>
    </source>
</evidence>
<keyword evidence="3" id="KW-1003">Cell membrane</keyword>
<dbReference type="Pfam" id="PF00691">
    <property type="entry name" value="OmpA"/>
    <property type="match status" value="1"/>
</dbReference>
<comment type="caution">
    <text evidence="9">The sequence shown here is derived from an EMBL/GenBank/DDBJ whole genome shotgun (WGS) entry which is preliminary data.</text>
</comment>
<dbReference type="InterPro" id="IPR006665">
    <property type="entry name" value="OmpA-like"/>
</dbReference>
<dbReference type="InterPro" id="IPR025713">
    <property type="entry name" value="MotB-like_N_dom"/>
</dbReference>
<evidence type="ECO:0000256" key="4">
    <source>
        <dbReference type="ARBA" id="ARBA00022692"/>
    </source>
</evidence>
<dbReference type="SUPFAM" id="SSF103088">
    <property type="entry name" value="OmpA-like"/>
    <property type="match status" value="1"/>
</dbReference>